<keyword evidence="10 19" id="KW-0560">Oxidoreductase</keyword>
<feature type="chain" id="PRO_5033094260" description="Peroxidase" evidence="19">
    <location>
        <begin position="27"/>
        <end position="335"/>
    </location>
</feature>
<keyword evidence="8 19" id="KW-0732">Signal</keyword>
<comment type="similarity">
    <text evidence="3">Belongs to the peroxidase family. Ascorbate peroxidase subfamily.</text>
</comment>
<feature type="binding site" evidence="16">
    <location>
        <position position="197"/>
    </location>
    <ligand>
        <name>Ca(2+)</name>
        <dbReference type="ChEBI" id="CHEBI:29108"/>
        <label>2</label>
    </ligand>
</feature>
<dbReference type="CDD" id="cd00693">
    <property type="entry name" value="secretory_peroxidase"/>
    <property type="match status" value="1"/>
</dbReference>
<evidence type="ECO:0000256" key="14">
    <source>
        <dbReference type="PIRSR" id="PIRSR600823-1"/>
    </source>
</evidence>
<keyword evidence="11 16" id="KW-0408">Iron</keyword>
<feature type="binding site" description="axial binding residue" evidence="16">
    <location>
        <position position="196"/>
    </location>
    <ligand>
        <name>heme b</name>
        <dbReference type="ChEBI" id="CHEBI:60344"/>
    </ligand>
    <ligandPart>
        <name>Fe</name>
        <dbReference type="ChEBI" id="CHEBI:18248"/>
    </ligandPart>
</feature>
<dbReference type="GO" id="GO:0042744">
    <property type="term" value="P:hydrogen peroxide catabolic process"/>
    <property type="evidence" value="ECO:0007669"/>
    <property type="project" value="UniProtKB-KW"/>
</dbReference>
<dbReference type="GO" id="GO:0005576">
    <property type="term" value="C:extracellular region"/>
    <property type="evidence" value="ECO:0007669"/>
    <property type="project" value="UniProtKB-SubCell"/>
</dbReference>
<dbReference type="OrthoDB" id="2113341at2759"/>
<dbReference type="GO" id="GO:0006979">
    <property type="term" value="P:response to oxidative stress"/>
    <property type="evidence" value="ECO:0007669"/>
    <property type="project" value="UniProtKB-UniRule"/>
</dbReference>
<feature type="binding site" evidence="16">
    <location>
        <position position="78"/>
    </location>
    <ligand>
        <name>Ca(2+)</name>
        <dbReference type="ChEBI" id="CHEBI:29108"/>
        <label>1</label>
    </ligand>
</feature>
<feature type="site" description="Transition state stabilizer" evidence="17">
    <location>
        <position position="64"/>
    </location>
</feature>
<accession>A0A833VN88</accession>
<feature type="binding site" evidence="16">
    <location>
        <position position="69"/>
    </location>
    <ligand>
        <name>Ca(2+)</name>
        <dbReference type="ChEBI" id="CHEBI:29108"/>
        <label>1</label>
    </ligand>
</feature>
<evidence type="ECO:0000256" key="1">
    <source>
        <dbReference type="ARBA" id="ARBA00000189"/>
    </source>
</evidence>
<evidence type="ECO:0000256" key="5">
    <source>
        <dbReference type="ARBA" id="ARBA00022559"/>
    </source>
</evidence>
<dbReference type="PANTHER" id="PTHR31517">
    <property type="match status" value="1"/>
</dbReference>
<dbReference type="EC" id="1.11.1.7" evidence="4 19"/>
<evidence type="ECO:0000313" key="21">
    <source>
        <dbReference type="EMBL" id="KAF3329128.1"/>
    </source>
</evidence>
<keyword evidence="5 19" id="KW-0575">Peroxidase</keyword>
<feature type="disulfide bond" evidence="18">
    <location>
        <begin position="37"/>
        <end position="118"/>
    </location>
</feature>
<comment type="subcellular location">
    <subcellularLocation>
        <location evidence="19">Secreted</location>
    </subcellularLocation>
</comment>
<organism evidence="21 22">
    <name type="scientific">Carex littledalei</name>
    <dbReference type="NCBI Taxonomy" id="544730"/>
    <lineage>
        <taxon>Eukaryota</taxon>
        <taxon>Viridiplantae</taxon>
        <taxon>Streptophyta</taxon>
        <taxon>Embryophyta</taxon>
        <taxon>Tracheophyta</taxon>
        <taxon>Spermatophyta</taxon>
        <taxon>Magnoliopsida</taxon>
        <taxon>Liliopsida</taxon>
        <taxon>Poales</taxon>
        <taxon>Cyperaceae</taxon>
        <taxon>Cyperoideae</taxon>
        <taxon>Cariceae</taxon>
        <taxon>Carex</taxon>
        <taxon>Carex subgen. Euthyceras</taxon>
    </lineage>
</organism>
<feature type="domain" description="Plant heme peroxidase family profile" evidence="20">
    <location>
        <begin position="27"/>
        <end position="331"/>
    </location>
</feature>
<feature type="disulfide bond" evidence="18">
    <location>
        <begin position="203"/>
        <end position="237"/>
    </location>
</feature>
<keyword evidence="12 18" id="KW-1015">Disulfide bond</keyword>
<comment type="function">
    <text evidence="2">Removal of H(2)O(2), oxidation of toxic reductants, biosynthesis and degradation of lignin, suberization, auxin catabolism, response to environmental stresses such as wounding, pathogen attack and oxidative stress. These functions might be dependent on each isozyme/isoform in each plant tissue.</text>
</comment>
<feature type="binding site" evidence="16">
    <location>
        <position position="90"/>
    </location>
    <ligand>
        <name>Ca(2+)</name>
        <dbReference type="ChEBI" id="CHEBI:29108"/>
        <label>1</label>
    </ligand>
</feature>
<evidence type="ECO:0000256" key="15">
    <source>
        <dbReference type="PIRSR" id="PIRSR600823-2"/>
    </source>
</evidence>
<comment type="cofactor">
    <cofactor evidence="16 19">
        <name>Ca(2+)</name>
        <dbReference type="ChEBI" id="CHEBI:29108"/>
    </cofactor>
    <text evidence="16 19">Binds 2 calcium ions per subunit.</text>
</comment>
<evidence type="ECO:0000256" key="2">
    <source>
        <dbReference type="ARBA" id="ARBA00002322"/>
    </source>
</evidence>
<feature type="binding site" evidence="16">
    <location>
        <position position="74"/>
    </location>
    <ligand>
        <name>Ca(2+)</name>
        <dbReference type="ChEBI" id="CHEBI:29108"/>
        <label>1</label>
    </ligand>
</feature>
<dbReference type="PROSITE" id="PS00435">
    <property type="entry name" value="PEROXIDASE_1"/>
    <property type="match status" value="1"/>
</dbReference>
<dbReference type="PROSITE" id="PS00436">
    <property type="entry name" value="PEROXIDASE_2"/>
    <property type="match status" value="1"/>
</dbReference>
<comment type="catalytic activity">
    <reaction evidence="1 19">
        <text>2 a phenolic donor + H2O2 = 2 a phenolic radical donor + 2 H2O</text>
        <dbReference type="Rhea" id="RHEA:56136"/>
        <dbReference type="ChEBI" id="CHEBI:15377"/>
        <dbReference type="ChEBI" id="CHEBI:16240"/>
        <dbReference type="ChEBI" id="CHEBI:139520"/>
        <dbReference type="ChEBI" id="CHEBI:139521"/>
        <dbReference type="EC" id="1.11.1.7"/>
    </reaction>
</comment>
<evidence type="ECO:0000256" key="12">
    <source>
        <dbReference type="ARBA" id="ARBA00023157"/>
    </source>
</evidence>
<evidence type="ECO:0000256" key="16">
    <source>
        <dbReference type="PIRSR" id="PIRSR600823-3"/>
    </source>
</evidence>
<feature type="disulfide bond" evidence="18">
    <location>
        <begin position="124"/>
        <end position="327"/>
    </location>
</feature>
<evidence type="ECO:0000256" key="4">
    <source>
        <dbReference type="ARBA" id="ARBA00012313"/>
    </source>
</evidence>
<comment type="cofactor">
    <cofactor evidence="16 19">
        <name>heme b</name>
        <dbReference type="ChEBI" id="CHEBI:60344"/>
    </cofactor>
    <text evidence="16 19">Binds 1 heme b (iron(II)-protoporphyrin IX) group per subunit.</text>
</comment>
<keyword evidence="13 19" id="KW-0376">Hydrogen peroxide</keyword>
<dbReference type="Pfam" id="PF00141">
    <property type="entry name" value="peroxidase"/>
    <property type="match status" value="1"/>
</dbReference>
<dbReference type="InterPro" id="IPR010255">
    <property type="entry name" value="Haem_peroxidase_sf"/>
</dbReference>
<dbReference type="InterPro" id="IPR019793">
    <property type="entry name" value="Peroxidases_heam-ligand_BS"/>
</dbReference>
<evidence type="ECO:0000313" key="22">
    <source>
        <dbReference type="Proteomes" id="UP000623129"/>
    </source>
</evidence>
<comment type="similarity">
    <text evidence="19">Belongs to the peroxidase family. Classical plant (class III) peroxidase subfamily.</text>
</comment>
<dbReference type="PRINTS" id="PR00461">
    <property type="entry name" value="PLPEROXIDASE"/>
</dbReference>
<dbReference type="PROSITE" id="PS51257">
    <property type="entry name" value="PROKAR_LIPOPROTEIN"/>
    <property type="match status" value="1"/>
</dbReference>
<dbReference type="SUPFAM" id="SSF48113">
    <property type="entry name" value="Heme-dependent peroxidases"/>
    <property type="match status" value="1"/>
</dbReference>
<evidence type="ECO:0000256" key="13">
    <source>
        <dbReference type="ARBA" id="ARBA00023324"/>
    </source>
</evidence>
<keyword evidence="19" id="KW-0964">Secreted</keyword>
<sequence>MARRHYAFTTLLVVAVAVACLSSADAKLTVNYYKKTCPSMEKIISEAVTSKQLSNPTTAAGTLRVFFHDCFVSGCDASTLISSNRFNTAERDADINLSLPGDAFDLVIRAKTTLELECPGIVSCSDILALATRDLISMVGGPFYTVRLGRKDSLTSTASSAKGHLPMTNQTMTEIIGVFEKNGFTVQELVALTGAHTIGFSHCKEYVDRLYNYKHGGPKAFDPSMDPRYAKGLQAACAKWKSDPTVATFNDIMTPGKFDNFYFKNLEKGLGLLVTDEALFQDKRTKPIVQLYASNQTAFFNDFSHAMEKLSVFGIKTGRKGEVRRRCDAFNHLST</sequence>
<keyword evidence="22" id="KW-1185">Reference proteome</keyword>
<feature type="active site" description="Proton acceptor" evidence="14">
    <location>
        <position position="68"/>
    </location>
</feature>
<dbReference type="InterPro" id="IPR033905">
    <property type="entry name" value="Secretory_peroxidase"/>
</dbReference>
<dbReference type="Gene3D" id="1.10.420.10">
    <property type="entry name" value="Peroxidase, domain 2"/>
    <property type="match status" value="1"/>
</dbReference>
<feature type="binding site" evidence="16">
    <location>
        <position position="259"/>
    </location>
    <ligand>
        <name>Ca(2+)</name>
        <dbReference type="ChEBI" id="CHEBI:29108"/>
        <label>2</label>
    </ligand>
</feature>
<dbReference type="GO" id="GO:0046872">
    <property type="term" value="F:metal ion binding"/>
    <property type="evidence" value="ECO:0007669"/>
    <property type="project" value="UniProtKB-UniRule"/>
</dbReference>
<dbReference type="PRINTS" id="PR00458">
    <property type="entry name" value="PEROXIDASE"/>
</dbReference>
<evidence type="ECO:0000256" key="11">
    <source>
        <dbReference type="ARBA" id="ARBA00023004"/>
    </source>
</evidence>
<feature type="binding site" evidence="16">
    <location>
        <position position="72"/>
    </location>
    <ligand>
        <name>Ca(2+)</name>
        <dbReference type="ChEBI" id="CHEBI:29108"/>
        <label>1</label>
    </ligand>
</feature>
<feature type="disulfide bond" evidence="18">
    <location>
        <begin position="70"/>
        <end position="75"/>
    </location>
</feature>
<dbReference type="FunFam" id="1.10.420.10:FF:000007">
    <property type="entry name" value="Peroxidase"/>
    <property type="match status" value="1"/>
</dbReference>
<keyword evidence="9 16" id="KW-0106">Calcium</keyword>
<evidence type="ECO:0000256" key="9">
    <source>
        <dbReference type="ARBA" id="ARBA00022837"/>
    </source>
</evidence>
<dbReference type="InterPro" id="IPR000823">
    <property type="entry name" value="Peroxidase_pln"/>
</dbReference>
<dbReference type="Proteomes" id="UP000623129">
    <property type="component" value="Unassembled WGS sequence"/>
</dbReference>
<evidence type="ECO:0000259" key="20">
    <source>
        <dbReference type="PROSITE" id="PS50873"/>
    </source>
</evidence>
<dbReference type="EMBL" id="SWLB01000015">
    <property type="protein sequence ID" value="KAF3329128.1"/>
    <property type="molecule type" value="Genomic_DNA"/>
</dbReference>
<name>A0A833VN88_9POAL</name>
<evidence type="ECO:0000256" key="17">
    <source>
        <dbReference type="PIRSR" id="PIRSR600823-4"/>
    </source>
</evidence>
<dbReference type="AlphaFoldDB" id="A0A833VN88"/>
<gene>
    <name evidence="21" type="ORF">FCM35_KLT06206</name>
</gene>
<evidence type="ECO:0000256" key="18">
    <source>
        <dbReference type="PIRSR" id="PIRSR600823-5"/>
    </source>
</evidence>
<keyword evidence="7 16" id="KW-0479">Metal-binding</keyword>
<evidence type="ECO:0000256" key="7">
    <source>
        <dbReference type="ARBA" id="ARBA00022723"/>
    </source>
</evidence>
<dbReference type="PROSITE" id="PS50873">
    <property type="entry name" value="PEROXIDASE_4"/>
    <property type="match status" value="1"/>
</dbReference>
<reference evidence="21" key="1">
    <citation type="submission" date="2020-01" db="EMBL/GenBank/DDBJ databases">
        <title>Genome sequence of Kobresia littledalei, the first chromosome-level genome in the family Cyperaceae.</title>
        <authorList>
            <person name="Qu G."/>
        </authorList>
    </citation>
    <scope>NUCLEOTIDE SEQUENCE</scope>
    <source>
        <strain evidence="21">C.B.Clarke</strain>
        <tissue evidence="21">Leaf</tissue>
    </source>
</reference>
<feature type="binding site" evidence="16">
    <location>
        <position position="254"/>
    </location>
    <ligand>
        <name>Ca(2+)</name>
        <dbReference type="ChEBI" id="CHEBI:29108"/>
        <label>2</label>
    </ligand>
</feature>
<evidence type="ECO:0000256" key="19">
    <source>
        <dbReference type="RuleBase" id="RU362060"/>
    </source>
</evidence>
<evidence type="ECO:0000256" key="10">
    <source>
        <dbReference type="ARBA" id="ARBA00023002"/>
    </source>
</evidence>
<dbReference type="GO" id="GO:0140825">
    <property type="term" value="F:lactoperoxidase activity"/>
    <property type="evidence" value="ECO:0007669"/>
    <property type="project" value="UniProtKB-EC"/>
</dbReference>
<feature type="binding site" evidence="16">
    <location>
        <position position="251"/>
    </location>
    <ligand>
        <name>Ca(2+)</name>
        <dbReference type="ChEBI" id="CHEBI:29108"/>
        <label>2</label>
    </ligand>
</feature>
<dbReference type="PANTHER" id="PTHR31517:SF17">
    <property type="entry name" value="PEROXIDASE 6"/>
    <property type="match status" value="1"/>
</dbReference>
<feature type="signal peptide" evidence="19">
    <location>
        <begin position="1"/>
        <end position="26"/>
    </location>
</feature>
<dbReference type="GO" id="GO:0020037">
    <property type="term" value="F:heme binding"/>
    <property type="evidence" value="ECO:0007669"/>
    <property type="project" value="UniProtKB-UniRule"/>
</dbReference>
<protein>
    <recommendedName>
        <fullName evidence="4 19">Peroxidase</fullName>
        <ecNumber evidence="4 19">1.11.1.7</ecNumber>
    </recommendedName>
</protein>
<evidence type="ECO:0000256" key="6">
    <source>
        <dbReference type="ARBA" id="ARBA00022617"/>
    </source>
</evidence>
<comment type="caution">
    <text evidence="21">The sequence shown here is derived from an EMBL/GenBank/DDBJ whole genome shotgun (WGS) entry which is preliminary data.</text>
</comment>
<keyword evidence="6 19" id="KW-0349">Heme</keyword>
<dbReference type="FunFam" id="1.10.520.10:FF:000008">
    <property type="entry name" value="Peroxidase"/>
    <property type="match status" value="1"/>
</dbReference>
<feature type="binding site" evidence="16">
    <location>
        <position position="76"/>
    </location>
    <ligand>
        <name>Ca(2+)</name>
        <dbReference type="ChEBI" id="CHEBI:29108"/>
        <label>1</label>
    </ligand>
</feature>
<proteinExistence type="inferred from homology"/>
<dbReference type="InterPro" id="IPR019794">
    <property type="entry name" value="Peroxidases_AS"/>
</dbReference>
<evidence type="ECO:0000256" key="3">
    <source>
        <dbReference type="ARBA" id="ARBA00006873"/>
    </source>
</evidence>
<evidence type="ECO:0000256" key="8">
    <source>
        <dbReference type="ARBA" id="ARBA00022729"/>
    </source>
</evidence>
<dbReference type="InterPro" id="IPR002016">
    <property type="entry name" value="Haem_peroxidase"/>
</dbReference>
<feature type="binding site" evidence="15">
    <location>
        <position position="166"/>
    </location>
    <ligand>
        <name>substrate</name>
    </ligand>
</feature>
<dbReference type="Gene3D" id="1.10.520.10">
    <property type="match status" value="1"/>
</dbReference>